<dbReference type="Gene3D" id="3.10.450.420">
    <property type="match status" value="1"/>
</dbReference>
<name>A0ABS8N3A0_9CLOT</name>
<sequence length="486" mass="53383">MKKFKSLFTVFLTCVIVLLCGFFNENGAEAAQNIIRLGGSDRFDTSVKIADYGWKNSTNVVIADAQGNDAFADATAGTSLAYYLNCPILLTDIESTPDVVKNEIKNLGAKNVYIMGGTGVISASQENSFKSEGYNVTRIAGTDRFDTACMAADILNSKSKISKVYIVPSDKFQYALIAAPYAAREGAAILFTGSGDKNMRSYINDRTRSEISKLGVKDAVVVGSYNVVPYDAVAQLENMGVSCLTIHGTTPQSVAWNFMDTNKGSGISISSDSFFADALSSSVLTARYNYNPLLVNTKLRYTLDDTSKPVLLFGGTGVVSDNLGNYIKDSAMAHDISNDEIYQLFSDSQVSLEDVMYSVDNKEQLENIITSDDGTEYVPVPDQYSSYEKIKDVISRYDTDDYAETQLGYLKNFYGYTFNGKTMSVLGNVGIGFYDLRNVLESREDVDNTTIRVSYNSYSSGGSNDYEKMIATLKFENNRWKISDIS</sequence>
<organism evidence="2 3">
    <name type="scientific">Clostridium aromativorans</name>
    <dbReference type="NCBI Taxonomy" id="2836848"/>
    <lineage>
        <taxon>Bacteria</taxon>
        <taxon>Bacillati</taxon>
        <taxon>Bacillota</taxon>
        <taxon>Clostridia</taxon>
        <taxon>Eubacteriales</taxon>
        <taxon>Clostridiaceae</taxon>
        <taxon>Clostridium</taxon>
    </lineage>
</organism>
<dbReference type="InterPro" id="IPR051922">
    <property type="entry name" value="Bact_Sporulation_Assoc"/>
</dbReference>
<dbReference type="EMBL" id="JAJJPB010000004">
    <property type="protein sequence ID" value="MCC9294257.1"/>
    <property type="molecule type" value="Genomic_DNA"/>
</dbReference>
<feature type="chain" id="PRO_5045679682" evidence="1">
    <location>
        <begin position="31"/>
        <end position="486"/>
    </location>
</feature>
<dbReference type="Pfam" id="PF04122">
    <property type="entry name" value="CW_binding_2"/>
    <property type="match status" value="3"/>
</dbReference>
<evidence type="ECO:0000313" key="3">
    <source>
        <dbReference type="Proteomes" id="UP001165422"/>
    </source>
</evidence>
<protein>
    <submittedName>
        <fullName evidence="2">Cell wall-binding repeat-containing protein</fullName>
    </submittedName>
</protein>
<dbReference type="Gene3D" id="3.40.50.12090">
    <property type="match status" value="1"/>
</dbReference>
<accession>A0ABS8N3A0</accession>
<dbReference type="InterPro" id="IPR007253">
    <property type="entry name" value="Cell_wall-bd_2"/>
</dbReference>
<comment type="caution">
    <text evidence="2">The sequence shown here is derived from an EMBL/GenBank/DDBJ whole genome shotgun (WGS) entry which is preliminary data.</text>
</comment>
<dbReference type="Proteomes" id="UP001165422">
    <property type="component" value="Unassembled WGS sequence"/>
</dbReference>
<keyword evidence="1" id="KW-0732">Signal</keyword>
<evidence type="ECO:0000256" key="1">
    <source>
        <dbReference type="SAM" id="SignalP"/>
    </source>
</evidence>
<dbReference type="RefSeq" id="WP_179978514.1">
    <property type="nucleotide sequence ID" value="NZ_JAJJPB010000004.1"/>
</dbReference>
<evidence type="ECO:0000313" key="2">
    <source>
        <dbReference type="EMBL" id="MCC9294257.1"/>
    </source>
</evidence>
<gene>
    <name evidence="2" type="ORF">LN736_05145</name>
</gene>
<proteinExistence type="predicted"/>
<dbReference type="PANTHER" id="PTHR30032:SF8">
    <property type="entry name" value="GERMINATION-SPECIFIC N-ACETYLMURAMOYL-L-ALANINE AMIDASE"/>
    <property type="match status" value="1"/>
</dbReference>
<reference evidence="2" key="1">
    <citation type="submission" date="2021-11" db="EMBL/GenBank/DDBJ databases">
        <authorList>
            <person name="Qingchun L."/>
            <person name="Dong Z."/>
            <person name="Zongwei Q."/>
            <person name="Jia Z."/>
            <person name="Duotao L."/>
        </authorList>
    </citation>
    <scope>NUCLEOTIDE SEQUENCE</scope>
    <source>
        <strain evidence="2">WLY-B-L2</strain>
    </source>
</reference>
<dbReference type="InterPro" id="IPR053749">
    <property type="entry name" value="TA_system-associated_sf"/>
</dbReference>
<dbReference type="PANTHER" id="PTHR30032">
    <property type="entry name" value="N-ACETYLMURAMOYL-L-ALANINE AMIDASE-RELATED"/>
    <property type="match status" value="1"/>
</dbReference>
<feature type="signal peptide" evidence="1">
    <location>
        <begin position="1"/>
        <end position="30"/>
    </location>
</feature>
<keyword evidence="3" id="KW-1185">Reference proteome</keyword>